<dbReference type="Proteomes" id="UP000094412">
    <property type="component" value="Unassembled WGS sequence"/>
</dbReference>
<dbReference type="GO" id="GO:0016747">
    <property type="term" value="F:acyltransferase activity, transferring groups other than amino-acyl groups"/>
    <property type="evidence" value="ECO:0007669"/>
    <property type="project" value="InterPro"/>
</dbReference>
<keyword evidence="5" id="KW-1185">Reference proteome</keyword>
<dbReference type="PANTHER" id="PTHR43877">
    <property type="entry name" value="AMINOALKYLPHOSPHONATE N-ACETYLTRANSFERASE-RELATED-RELATED"/>
    <property type="match status" value="1"/>
</dbReference>
<dbReference type="CDD" id="cd04301">
    <property type="entry name" value="NAT_SF"/>
    <property type="match status" value="1"/>
</dbReference>
<feature type="domain" description="N-acetyltransferase" evidence="3">
    <location>
        <begin position="3"/>
        <end position="157"/>
    </location>
</feature>
<dbReference type="PROSITE" id="PS51186">
    <property type="entry name" value="GNAT"/>
    <property type="match status" value="1"/>
</dbReference>
<gene>
    <name evidence="4" type="ORF">QV13_05805</name>
</gene>
<evidence type="ECO:0000259" key="3">
    <source>
        <dbReference type="PROSITE" id="PS51186"/>
    </source>
</evidence>
<name>A0A1C2E4Y8_9HYPH</name>
<dbReference type="InterPro" id="IPR000182">
    <property type="entry name" value="GNAT_dom"/>
</dbReference>
<dbReference type="InterPro" id="IPR050832">
    <property type="entry name" value="Bact_Acetyltransf"/>
</dbReference>
<evidence type="ECO:0000256" key="1">
    <source>
        <dbReference type="ARBA" id="ARBA00022679"/>
    </source>
</evidence>
<protein>
    <recommendedName>
        <fullName evidence="3">N-acetyltransferase domain-containing protein</fullName>
    </recommendedName>
</protein>
<dbReference type="AlphaFoldDB" id="A0A1C2E4Y8"/>
<dbReference type="Gene3D" id="3.40.630.30">
    <property type="match status" value="1"/>
</dbReference>
<comment type="caution">
    <text evidence="4">The sequence shown here is derived from an EMBL/GenBank/DDBJ whole genome shotgun (WGS) entry which is preliminary data.</text>
</comment>
<organism evidence="4 5">
    <name type="scientific">Mesorhizobium hungaricum</name>
    <dbReference type="NCBI Taxonomy" id="1566387"/>
    <lineage>
        <taxon>Bacteria</taxon>
        <taxon>Pseudomonadati</taxon>
        <taxon>Pseudomonadota</taxon>
        <taxon>Alphaproteobacteria</taxon>
        <taxon>Hyphomicrobiales</taxon>
        <taxon>Phyllobacteriaceae</taxon>
        <taxon>Mesorhizobium</taxon>
    </lineage>
</organism>
<dbReference type="EMBL" id="MDEO01000027">
    <property type="protein sequence ID" value="OCX22080.1"/>
    <property type="molecule type" value="Genomic_DNA"/>
</dbReference>
<evidence type="ECO:0000313" key="4">
    <source>
        <dbReference type="EMBL" id="OCX22080.1"/>
    </source>
</evidence>
<sequence>MPLHVRAALPQDAGAMARILNEIVEIGGTTAHRGHFDEQRIVDYFISPQLGISCFVALEGSQLLGFQSLEWSDPDWPGDRLPADWGIVATFVDPHAHKRGAGRALFAHTSEAAKMAGVSFIDATIRKENTGGQAFYQGIGFTDYRDGPETISKRFAPL</sequence>
<keyword evidence="1" id="KW-0808">Transferase</keyword>
<accession>A0A1C2E4Y8</accession>
<dbReference type="STRING" id="1566387.QV13_05805"/>
<dbReference type="InterPro" id="IPR016181">
    <property type="entry name" value="Acyl_CoA_acyltransferase"/>
</dbReference>
<dbReference type="SUPFAM" id="SSF55729">
    <property type="entry name" value="Acyl-CoA N-acyltransferases (Nat)"/>
    <property type="match status" value="1"/>
</dbReference>
<proteinExistence type="predicted"/>
<dbReference type="Pfam" id="PF00583">
    <property type="entry name" value="Acetyltransf_1"/>
    <property type="match status" value="1"/>
</dbReference>
<keyword evidence="2" id="KW-0012">Acyltransferase</keyword>
<evidence type="ECO:0000256" key="2">
    <source>
        <dbReference type="ARBA" id="ARBA00023315"/>
    </source>
</evidence>
<evidence type="ECO:0000313" key="5">
    <source>
        <dbReference type="Proteomes" id="UP000094412"/>
    </source>
</evidence>
<reference evidence="4 5" key="1">
    <citation type="submission" date="2016-08" db="EMBL/GenBank/DDBJ databases">
        <title>Whole genome sequence of Mesorhizobium sp. strain UASWS1009 isolated from industrial sewage.</title>
        <authorList>
            <person name="Crovadore J."/>
            <person name="Calmin G."/>
            <person name="Chablais R."/>
            <person name="Cochard B."/>
            <person name="Lefort F."/>
        </authorList>
    </citation>
    <scope>NUCLEOTIDE SEQUENCE [LARGE SCALE GENOMIC DNA]</scope>
    <source>
        <strain evidence="4 5">UASWS1009</strain>
    </source>
</reference>